<dbReference type="InterPro" id="IPR027417">
    <property type="entry name" value="P-loop_NTPase"/>
</dbReference>
<gene>
    <name evidence="1" type="ORF">S06H3_37929</name>
</gene>
<proteinExistence type="predicted"/>
<accession>X1M6Y6</accession>
<dbReference type="AlphaFoldDB" id="X1M6Y6"/>
<organism evidence="1">
    <name type="scientific">marine sediment metagenome</name>
    <dbReference type="NCBI Taxonomy" id="412755"/>
    <lineage>
        <taxon>unclassified sequences</taxon>
        <taxon>metagenomes</taxon>
        <taxon>ecological metagenomes</taxon>
    </lineage>
</organism>
<name>X1M6Y6_9ZZZZ</name>
<reference evidence="1" key="1">
    <citation type="journal article" date="2014" name="Front. Microbiol.">
        <title>High frequency of phylogenetically diverse reductive dehalogenase-homologous genes in deep subseafloor sedimentary metagenomes.</title>
        <authorList>
            <person name="Kawai M."/>
            <person name="Futagami T."/>
            <person name="Toyoda A."/>
            <person name="Takaki Y."/>
            <person name="Nishi S."/>
            <person name="Hori S."/>
            <person name="Arai W."/>
            <person name="Tsubouchi T."/>
            <person name="Morono Y."/>
            <person name="Uchiyama I."/>
            <person name="Ito T."/>
            <person name="Fujiyama A."/>
            <person name="Inagaki F."/>
            <person name="Takami H."/>
        </authorList>
    </citation>
    <scope>NUCLEOTIDE SEQUENCE</scope>
    <source>
        <strain evidence="1">Expedition CK06-06</strain>
    </source>
</reference>
<feature type="non-terminal residue" evidence="1">
    <location>
        <position position="1"/>
    </location>
</feature>
<dbReference type="EMBL" id="BARV01023085">
    <property type="protein sequence ID" value="GAI27392.1"/>
    <property type="molecule type" value="Genomic_DNA"/>
</dbReference>
<evidence type="ECO:0000313" key="1">
    <source>
        <dbReference type="EMBL" id="GAI27392.1"/>
    </source>
</evidence>
<sequence length="171" mass="19676">LVFSGNEGLYLREEVRFLISFLRSVANFDDSVSFYHLSISPTYQLSVRDLTLCMNYASRRNRSLFYVFSHLSGIPELEEEVSPEGKTIIDRVIRDLGEYADLSIKRSTGEVLYEFITKNGYLKRLISSPSPSDEEKVKNIARFFDIIRSTSIINCEIFLGRFPPQSRALVK</sequence>
<comment type="caution">
    <text evidence="1">The sequence shown here is derived from an EMBL/GenBank/DDBJ whole genome shotgun (WGS) entry which is preliminary data.</text>
</comment>
<dbReference type="Gene3D" id="1.10.486.10">
    <property type="entry name" value="PCRA, domain 4"/>
    <property type="match status" value="1"/>
</dbReference>
<dbReference type="SUPFAM" id="SSF52540">
    <property type="entry name" value="P-loop containing nucleoside triphosphate hydrolases"/>
    <property type="match status" value="1"/>
</dbReference>
<protein>
    <submittedName>
        <fullName evidence="1">Uncharacterized protein</fullName>
    </submittedName>
</protein>